<feature type="domain" description="TadE-like" evidence="2">
    <location>
        <begin position="12"/>
        <end position="54"/>
    </location>
</feature>
<comment type="caution">
    <text evidence="3">The sequence shown here is derived from an EMBL/GenBank/DDBJ whole genome shotgun (WGS) entry which is preliminary data.</text>
</comment>
<feature type="transmembrane region" description="Helical" evidence="1">
    <location>
        <begin position="12"/>
        <end position="39"/>
    </location>
</feature>
<dbReference type="Proteomes" id="UP000722125">
    <property type="component" value="Unassembled WGS sequence"/>
</dbReference>
<name>A0ABS5U273_9CELL</name>
<evidence type="ECO:0000259" key="2">
    <source>
        <dbReference type="Pfam" id="PF07811"/>
    </source>
</evidence>
<reference evidence="3 4" key="1">
    <citation type="submission" date="2021-05" db="EMBL/GenBank/DDBJ databases">
        <title>Description of Cellulomonas sp. DKR-3 sp. nov.</title>
        <authorList>
            <person name="Dahal R.H."/>
            <person name="Chaudhary D.K."/>
        </authorList>
    </citation>
    <scope>NUCLEOTIDE SEQUENCE [LARGE SCALE GENOMIC DNA]</scope>
    <source>
        <strain evidence="3 4">DKR-3</strain>
    </source>
</reference>
<keyword evidence="1" id="KW-0472">Membrane</keyword>
<dbReference type="Pfam" id="PF07811">
    <property type="entry name" value="TadE"/>
    <property type="match status" value="1"/>
</dbReference>
<keyword evidence="4" id="KW-1185">Reference proteome</keyword>
<evidence type="ECO:0000313" key="3">
    <source>
        <dbReference type="EMBL" id="MBT0995498.1"/>
    </source>
</evidence>
<gene>
    <name evidence="3" type="ORF">KIN34_14525</name>
</gene>
<dbReference type="EMBL" id="JAHBOH010000002">
    <property type="protein sequence ID" value="MBT0995498.1"/>
    <property type="molecule type" value="Genomic_DNA"/>
</dbReference>
<proteinExistence type="predicted"/>
<evidence type="ECO:0000256" key="1">
    <source>
        <dbReference type="SAM" id="Phobius"/>
    </source>
</evidence>
<dbReference type="InterPro" id="IPR012495">
    <property type="entry name" value="TadE-like_dom"/>
</dbReference>
<evidence type="ECO:0000313" key="4">
    <source>
        <dbReference type="Proteomes" id="UP000722125"/>
    </source>
</evidence>
<keyword evidence="1" id="KW-0812">Transmembrane</keyword>
<accession>A0ABS5U273</accession>
<protein>
    <submittedName>
        <fullName evidence="3">Pilus assembly protein</fullName>
    </submittedName>
</protein>
<sequence length="132" mass="13467">MTPRRPARDDRGSAVVDFVLVGGLVVVAVLAVVQLALVLHVRSTLVDSASEGARYGAVDGRTPADGAGRTRELITGSLVDSFAQDVTASRIERGGVAMVEVRVTAPLPVVGFVGPGGVLTVTGHAIAEDALP</sequence>
<keyword evidence="1" id="KW-1133">Transmembrane helix</keyword>
<organism evidence="3 4">
    <name type="scientific">Cellulomonas fulva</name>
    <dbReference type="NCBI Taxonomy" id="2835530"/>
    <lineage>
        <taxon>Bacteria</taxon>
        <taxon>Bacillati</taxon>
        <taxon>Actinomycetota</taxon>
        <taxon>Actinomycetes</taxon>
        <taxon>Micrococcales</taxon>
        <taxon>Cellulomonadaceae</taxon>
        <taxon>Cellulomonas</taxon>
    </lineage>
</organism>
<dbReference type="RefSeq" id="WP_214353095.1">
    <property type="nucleotide sequence ID" value="NZ_JAHBOH010000002.1"/>
</dbReference>